<dbReference type="SMART" id="SM00906">
    <property type="entry name" value="Fungal_trans"/>
    <property type="match status" value="1"/>
</dbReference>
<dbReference type="RefSeq" id="XP_070889140.1">
    <property type="nucleotide sequence ID" value="XM_071034776.1"/>
</dbReference>
<evidence type="ECO:0000313" key="9">
    <source>
        <dbReference type="Proteomes" id="UP001610432"/>
    </source>
</evidence>
<reference evidence="8 9" key="1">
    <citation type="submission" date="2024-07" db="EMBL/GenBank/DDBJ databases">
        <title>Section-level genome sequencing and comparative genomics of Aspergillus sections Usti and Cavernicolus.</title>
        <authorList>
            <consortium name="Lawrence Berkeley National Laboratory"/>
            <person name="Nybo J.L."/>
            <person name="Vesth T.C."/>
            <person name="Theobald S."/>
            <person name="Frisvad J.C."/>
            <person name="Larsen T.O."/>
            <person name="Kjaerboelling I."/>
            <person name="Rothschild-Mancinelli K."/>
            <person name="Lyhne E.K."/>
            <person name="Kogle M.E."/>
            <person name="Barry K."/>
            <person name="Clum A."/>
            <person name="Na H."/>
            <person name="Ledsgaard L."/>
            <person name="Lin J."/>
            <person name="Lipzen A."/>
            <person name="Kuo A."/>
            <person name="Riley R."/>
            <person name="Mondo S."/>
            <person name="Labutti K."/>
            <person name="Haridas S."/>
            <person name="Pangalinan J."/>
            <person name="Salamov A.A."/>
            <person name="Simmons B.A."/>
            <person name="Magnuson J.K."/>
            <person name="Chen J."/>
            <person name="Drula E."/>
            <person name="Henrissat B."/>
            <person name="Wiebenga A."/>
            <person name="Lubbers R.J."/>
            <person name="Gomes A.C."/>
            <person name="Macurrencykelacurrency M.R."/>
            <person name="Stajich J."/>
            <person name="Grigoriev I.V."/>
            <person name="Mortensen U.H."/>
            <person name="De Vries R.P."/>
            <person name="Baker S.E."/>
            <person name="Andersen M.R."/>
        </authorList>
    </citation>
    <scope>NUCLEOTIDE SEQUENCE [LARGE SCALE GENOMIC DNA]</scope>
    <source>
        <strain evidence="8 9">CBS 449.75</strain>
    </source>
</reference>
<sequence>MSDREPPSPIPRVLRACLRCRRQKLKCDDTRPCTMCARSGKRCEPFTPASRRARRKKEARYGDVPRVDRVPKHQTAPRTQSSPRLGASSSAVGFAVNIFGEHAAGHPNDISIPGHHSQGVETASTPEWSLQILSMPPHSVMWALVDAYFERVHWFIGVFHPPRFRETAHALLARTHWKEEHRGQVVAILLVAALGLQCAMQDPSWCGHAILNTCSLQASSLRDSLIAEVRLHMLNLLDGCSVETVQVCVLLGSYYIYHGSPSLAWNLCGLCGRAAYAGSLHCEDNSQPSDPVAAQVRRRTWNHVVVADTFAAMIYGRPSSLDAAFSSVQAMAELDDTRLPLSVSNCIQDPRVTGLTFYRLKYGLYEIMRTCLQRFRGLHLQNPISAAVFSQLVETIVEMRALLDDWKSQLPDIFNRTRHHSANDPLAKLLADDRLPPSESRAAKTLLLQTHMIQVTYESAVIFINRPLLEYRVSSKEDRAAVADLTPVVCLSMNLTVDAALRISAIPVELFQSHFCISFVLMHFFTAGVILCLPSSIWPFSERASEAKQGTSRIIRATRKLKSASQIARHTEELLTKLLKLSSEQEIEKGIRDDGGPEPVDDVAESSSTIQPGAETALHADTGHGHGHQQEVESQAQAPVPVGVSVGVGVCGENAHCGQHSHFEQRIAEQGPSSCLGSDPFGLALDDPIGSQMDEALGSFGQVLFNLVPGDPYSAWNWGSSFR</sequence>
<dbReference type="PANTHER" id="PTHR46910">
    <property type="entry name" value="TRANSCRIPTION FACTOR PDR1"/>
    <property type="match status" value="1"/>
</dbReference>
<evidence type="ECO:0000313" key="8">
    <source>
        <dbReference type="EMBL" id="KAL2870161.1"/>
    </source>
</evidence>
<accession>A0ABR4M0B7</accession>
<keyword evidence="4" id="KW-0804">Transcription</keyword>
<keyword evidence="9" id="KW-1185">Reference proteome</keyword>
<feature type="region of interest" description="Disordered" evidence="6">
    <location>
        <begin position="44"/>
        <end position="87"/>
    </location>
</feature>
<dbReference type="CDD" id="cd00067">
    <property type="entry name" value="GAL4"/>
    <property type="match status" value="1"/>
</dbReference>
<dbReference type="Proteomes" id="UP001610432">
    <property type="component" value="Unassembled WGS sequence"/>
</dbReference>
<feature type="domain" description="Zn(2)-C6 fungal-type" evidence="7">
    <location>
        <begin position="16"/>
        <end position="43"/>
    </location>
</feature>
<dbReference type="InterPro" id="IPR007219">
    <property type="entry name" value="XnlR_reg_dom"/>
</dbReference>
<comment type="caution">
    <text evidence="8">The sequence shown here is derived from an EMBL/GenBank/DDBJ whole genome shotgun (WGS) entry which is preliminary data.</text>
</comment>
<dbReference type="CDD" id="cd12148">
    <property type="entry name" value="fungal_TF_MHR"/>
    <property type="match status" value="1"/>
</dbReference>
<keyword evidence="1" id="KW-0479">Metal-binding</keyword>
<name>A0ABR4M0B7_9EURO</name>
<dbReference type="PANTHER" id="PTHR46910:SF17">
    <property type="entry name" value="SCFA-RELATED"/>
    <property type="match status" value="1"/>
</dbReference>
<dbReference type="PROSITE" id="PS00463">
    <property type="entry name" value="ZN2_CY6_FUNGAL_1"/>
    <property type="match status" value="1"/>
</dbReference>
<evidence type="ECO:0000256" key="2">
    <source>
        <dbReference type="ARBA" id="ARBA00023015"/>
    </source>
</evidence>
<dbReference type="InterPro" id="IPR001138">
    <property type="entry name" value="Zn2Cys6_DnaBD"/>
</dbReference>
<feature type="compositionally biased region" description="Basic and acidic residues" evidence="6">
    <location>
        <begin position="59"/>
        <end position="71"/>
    </location>
</feature>
<evidence type="ECO:0000259" key="7">
    <source>
        <dbReference type="PROSITE" id="PS50048"/>
    </source>
</evidence>
<dbReference type="Pfam" id="PF00172">
    <property type="entry name" value="Zn_clus"/>
    <property type="match status" value="1"/>
</dbReference>
<dbReference type="PROSITE" id="PS50048">
    <property type="entry name" value="ZN2_CY6_FUNGAL_2"/>
    <property type="match status" value="1"/>
</dbReference>
<evidence type="ECO:0000256" key="6">
    <source>
        <dbReference type="SAM" id="MobiDB-lite"/>
    </source>
</evidence>
<feature type="compositionally biased region" description="Polar residues" evidence="6">
    <location>
        <begin position="76"/>
        <end position="87"/>
    </location>
</feature>
<keyword evidence="5" id="KW-0539">Nucleus</keyword>
<dbReference type="InterPro" id="IPR036864">
    <property type="entry name" value="Zn2-C6_fun-type_DNA-bd_sf"/>
</dbReference>
<dbReference type="Gene3D" id="4.10.240.10">
    <property type="entry name" value="Zn(2)-C6 fungal-type DNA-binding domain"/>
    <property type="match status" value="1"/>
</dbReference>
<dbReference type="SUPFAM" id="SSF57701">
    <property type="entry name" value="Zn2/Cys6 DNA-binding domain"/>
    <property type="match status" value="1"/>
</dbReference>
<dbReference type="GeneID" id="98149848"/>
<proteinExistence type="predicted"/>
<dbReference type="EMBL" id="JBFXLQ010000007">
    <property type="protein sequence ID" value="KAL2870161.1"/>
    <property type="molecule type" value="Genomic_DNA"/>
</dbReference>
<dbReference type="InterPro" id="IPR050987">
    <property type="entry name" value="AtrR-like"/>
</dbReference>
<dbReference type="SMART" id="SM00066">
    <property type="entry name" value="GAL4"/>
    <property type="match status" value="1"/>
</dbReference>
<feature type="region of interest" description="Disordered" evidence="6">
    <location>
        <begin position="587"/>
        <end position="609"/>
    </location>
</feature>
<dbReference type="Pfam" id="PF04082">
    <property type="entry name" value="Fungal_trans"/>
    <property type="match status" value="1"/>
</dbReference>
<evidence type="ECO:0000256" key="4">
    <source>
        <dbReference type="ARBA" id="ARBA00023163"/>
    </source>
</evidence>
<keyword evidence="2" id="KW-0805">Transcription regulation</keyword>
<evidence type="ECO:0000256" key="5">
    <source>
        <dbReference type="ARBA" id="ARBA00023242"/>
    </source>
</evidence>
<organism evidence="8 9">
    <name type="scientific">Aspergillus lucknowensis</name>
    <dbReference type="NCBI Taxonomy" id="176173"/>
    <lineage>
        <taxon>Eukaryota</taxon>
        <taxon>Fungi</taxon>
        <taxon>Dikarya</taxon>
        <taxon>Ascomycota</taxon>
        <taxon>Pezizomycotina</taxon>
        <taxon>Eurotiomycetes</taxon>
        <taxon>Eurotiomycetidae</taxon>
        <taxon>Eurotiales</taxon>
        <taxon>Aspergillaceae</taxon>
        <taxon>Aspergillus</taxon>
        <taxon>Aspergillus subgen. Nidulantes</taxon>
    </lineage>
</organism>
<gene>
    <name evidence="8" type="ORF">BJX67DRAFT_391423</name>
</gene>
<protein>
    <recommendedName>
        <fullName evidence="7">Zn(2)-C6 fungal-type domain-containing protein</fullName>
    </recommendedName>
</protein>
<evidence type="ECO:0000256" key="1">
    <source>
        <dbReference type="ARBA" id="ARBA00022723"/>
    </source>
</evidence>
<evidence type="ECO:0000256" key="3">
    <source>
        <dbReference type="ARBA" id="ARBA00023125"/>
    </source>
</evidence>
<keyword evidence="3" id="KW-0238">DNA-binding</keyword>